<accession>A0A0P0YVU8</accession>
<organism evidence="1">
    <name type="scientific">Aureimonas altamirensis</name>
    <dbReference type="NCBI Taxonomy" id="370622"/>
    <lineage>
        <taxon>Bacteria</taxon>
        <taxon>Pseudomonadati</taxon>
        <taxon>Pseudomonadota</taxon>
        <taxon>Alphaproteobacteria</taxon>
        <taxon>Hyphomicrobiales</taxon>
        <taxon>Aurantimonadaceae</taxon>
        <taxon>Aureimonas</taxon>
    </lineage>
</organism>
<proteinExistence type="predicted"/>
<dbReference type="EMBL" id="LC066370">
    <property type="protein sequence ID" value="BAT25493.1"/>
    <property type="molecule type" value="Genomic_DNA"/>
</dbReference>
<dbReference type="AlphaFoldDB" id="A0A0P0YVU8"/>
<sequence length="94" mass="10774">MHSIVKHHRDPSMCGDKKLLAAMMGMLSSHVMTGYTINQEYSGWRKRKPLIQFQWSEATAHVSEMRQALYEAAADAELNATPYCHAQFTFGDRR</sequence>
<reference evidence="1" key="1">
    <citation type="journal article" date="2015" name="Proc. Natl. Acad. Sci. U.S.A.">
        <title>Bacterial clade with the ribosomal RNA operon on a small plasmid rather than the chromosome.</title>
        <authorList>
            <person name="Anda M."/>
            <person name="Ohtsubo Y."/>
            <person name="Okubo T."/>
            <person name="Sugawara M."/>
            <person name="Nagata Y."/>
            <person name="Tsuda M."/>
            <person name="Minamisawa K."/>
            <person name="Mitsui H."/>
        </authorList>
    </citation>
    <scope>NUCLEOTIDE SEQUENCE</scope>
    <source>
        <strain evidence="1">DSM 21988</strain>
    </source>
</reference>
<name>A0A0P0YVU8_9HYPH</name>
<evidence type="ECO:0000313" key="1">
    <source>
        <dbReference type="EMBL" id="BAT25493.1"/>
    </source>
</evidence>
<protein>
    <submittedName>
        <fullName evidence="1">Uncharacterized protein</fullName>
    </submittedName>
</protein>